<keyword evidence="4" id="KW-1185">Reference proteome</keyword>
<dbReference type="InterPro" id="IPR053001">
    <property type="entry name" value="MNNG_permease-like"/>
</dbReference>
<dbReference type="OrthoDB" id="2140105at2759"/>
<name>S7RVT4_GLOTA</name>
<evidence type="ECO:0000313" key="3">
    <source>
        <dbReference type="EMBL" id="EPQ57389.1"/>
    </source>
</evidence>
<dbReference type="GeneID" id="19307257"/>
<accession>S7RVT4</accession>
<sequence>MNFTARVMVSGLDRRLKLSSLIKLRLIVPPSLYFLISLNYALVSLAFKVPFNRRRVVPLSQACSRLIGDSRFGNGGFVAFWMLAWVGMTALGLAVEALVTILTPKFIPFFLVLWLIANVSVSYYPIELLPTIFRYGYAAPFYNVSRAVRTIVFSTRNQVGLNFGVLFAWIAVSCLTIPLFQWFMRRQAMTEFRKSQGQKGEKQA</sequence>
<dbReference type="eggNOG" id="ENOG502QUA0">
    <property type="taxonomic scope" value="Eukaryota"/>
</dbReference>
<protein>
    <recommendedName>
        <fullName evidence="2">DUF3533 domain-containing protein</fullName>
    </recommendedName>
</protein>
<dbReference type="RefSeq" id="XP_007864497.1">
    <property type="nucleotide sequence ID" value="XM_007866306.1"/>
</dbReference>
<dbReference type="GO" id="GO:0016020">
    <property type="term" value="C:membrane"/>
    <property type="evidence" value="ECO:0007669"/>
    <property type="project" value="TreeGrafter"/>
</dbReference>
<feature type="transmembrane region" description="Helical" evidence="1">
    <location>
        <begin position="163"/>
        <end position="184"/>
    </location>
</feature>
<dbReference type="PANTHER" id="PTHR34814">
    <property type="entry name" value="NITROSOGUANIDINE RESISTANCE PROTEIN SNG1"/>
    <property type="match status" value="1"/>
</dbReference>
<evidence type="ECO:0000256" key="1">
    <source>
        <dbReference type="SAM" id="Phobius"/>
    </source>
</evidence>
<organism evidence="3 4">
    <name type="scientific">Gloeophyllum trabeum (strain ATCC 11539 / FP-39264 / Madison 617)</name>
    <name type="common">Brown rot fungus</name>
    <dbReference type="NCBI Taxonomy" id="670483"/>
    <lineage>
        <taxon>Eukaryota</taxon>
        <taxon>Fungi</taxon>
        <taxon>Dikarya</taxon>
        <taxon>Basidiomycota</taxon>
        <taxon>Agaricomycotina</taxon>
        <taxon>Agaricomycetes</taxon>
        <taxon>Gloeophyllales</taxon>
        <taxon>Gloeophyllaceae</taxon>
        <taxon>Gloeophyllum</taxon>
    </lineage>
</organism>
<evidence type="ECO:0000313" key="4">
    <source>
        <dbReference type="Proteomes" id="UP000030669"/>
    </source>
</evidence>
<dbReference type="Pfam" id="PF12051">
    <property type="entry name" value="DUF3533"/>
    <property type="match status" value="1"/>
</dbReference>
<keyword evidence="1" id="KW-0812">Transmembrane</keyword>
<dbReference type="KEGG" id="gtr:GLOTRDRAFT_58712"/>
<dbReference type="EMBL" id="KB469299">
    <property type="protein sequence ID" value="EPQ57389.1"/>
    <property type="molecule type" value="Genomic_DNA"/>
</dbReference>
<dbReference type="OMA" id="MAYRFIS"/>
<dbReference type="HOGENOM" id="CLU_1620269_0_0_1"/>
<evidence type="ECO:0000259" key="2">
    <source>
        <dbReference type="Pfam" id="PF12051"/>
    </source>
</evidence>
<dbReference type="InterPro" id="IPR022703">
    <property type="entry name" value="DUF3533"/>
</dbReference>
<dbReference type="Proteomes" id="UP000030669">
    <property type="component" value="Unassembled WGS sequence"/>
</dbReference>
<gene>
    <name evidence="3" type="ORF">GLOTRDRAFT_58712</name>
</gene>
<feature type="transmembrane region" description="Helical" evidence="1">
    <location>
        <begin position="24"/>
        <end position="47"/>
    </location>
</feature>
<proteinExistence type="predicted"/>
<reference evidence="3 4" key="1">
    <citation type="journal article" date="2012" name="Science">
        <title>The Paleozoic origin of enzymatic lignin decomposition reconstructed from 31 fungal genomes.</title>
        <authorList>
            <person name="Floudas D."/>
            <person name="Binder M."/>
            <person name="Riley R."/>
            <person name="Barry K."/>
            <person name="Blanchette R.A."/>
            <person name="Henrissat B."/>
            <person name="Martinez A.T."/>
            <person name="Otillar R."/>
            <person name="Spatafora J.W."/>
            <person name="Yadav J.S."/>
            <person name="Aerts A."/>
            <person name="Benoit I."/>
            <person name="Boyd A."/>
            <person name="Carlson A."/>
            <person name="Copeland A."/>
            <person name="Coutinho P.M."/>
            <person name="de Vries R.P."/>
            <person name="Ferreira P."/>
            <person name="Findley K."/>
            <person name="Foster B."/>
            <person name="Gaskell J."/>
            <person name="Glotzer D."/>
            <person name="Gorecki P."/>
            <person name="Heitman J."/>
            <person name="Hesse C."/>
            <person name="Hori C."/>
            <person name="Igarashi K."/>
            <person name="Jurgens J.A."/>
            <person name="Kallen N."/>
            <person name="Kersten P."/>
            <person name="Kohler A."/>
            <person name="Kuees U."/>
            <person name="Kumar T.K.A."/>
            <person name="Kuo A."/>
            <person name="LaButti K."/>
            <person name="Larrondo L.F."/>
            <person name="Lindquist E."/>
            <person name="Ling A."/>
            <person name="Lombard V."/>
            <person name="Lucas S."/>
            <person name="Lundell T."/>
            <person name="Martin R."/>
            <person name="McLaughlin D.J."/>
            <person name="Morgenstern I."/>
            <person name="Morin E."/>
            <person name="Murat C."/>
            <person name="Nagy L.G."/>
            <person name="Nolan M."/>
            <person name="Ohm R.A."/>
            <person name="Patyshakuliyeva A."/>
            <person name="Rokas A."/>
            <person name="Ruiz-Duenas F.J."/>
            <person name="Sabat G."/>
            <person name="Salamov A."/>
            <person name="Samejima M."/>
            <person name="Schmutz J."/>
            <person name="Slot J.C."/>
            <person name="St John F."/>
            <person name="Stenlid J."/>
            <person name="Sun H."/>
            <person name="Sun S."/>
            <person name="Syed K."/>
            <person name="Tsang A."/>
            <person name="Wiebenga A."/>
            <person name="Young D."/>
            <person name="Pisabarro A."/>
            <person name="Eastwood D.C."/>
            <person name="Martin F."/>
            <person name="Cullen D."/>
            <person name="Grigoriev I.V."/>
            <person name="Hibbett D.S."/>
        </authorList>
    </citation>
    <scope>NUCLEOTIDE SEQUENCE [LARGE SCALE GENOMIC DNA]</scope>
    <source>
        <strain evidence="3 4">ATCC 11539</strain>
    </source>
</reference>
<feature type="domain" description="DUF3533" evidence="2">
    <location>
        <begin position="13"/>
        <end position="174"/>
    </location>
</feature>
<dbReference type="PANTHER" id="PTHR34814:SF1">
    <property type="entry name" value="NITROSOGUANIDINE RESISTANCE PROTEIN SNG1"/>
    <property type="match status" value="1"/>
</dbReference>
<feature type="transmembrane region" description="Helical" evidence="1">
    <location>
        <begin position="78"/>
        <end position="99"/>
    </location>
</feature>
<keyword evidence="1" id="KW-0472">Membrane</keyword>
<feature type="transmembrane region" description="Helical" evidence="1">
    <location>
        <begin position="106"/>
        <end position="126"/>
    </location>
</feature>
<keyword evidence="1" id="KW-1133">Transmembrane helix</keyword>
<dbReference type="AlphaFoldDB" id="S7RVT4"/>